<dbReference type="Proteomes" id="UP000304900">
    <property type="component" value="Unassembled WGS sequence"/>
</dbReference>
<keyword evidence="2" id="KW-1185">Reference proteome</keyword>
<dbReference type="AlphaFoldDB" id="A0A4U6D3P3"/>
<accession>A0A4U6D3P3</accession>
<dbReference type="Pfam" id="PF14315">
    <property type="entry name" value="DUF4380"/>
    <property type="match status" value="1"/>
</dbReference>
<protein>
    <submittedName>
        <fullName evidence="1">DUF4380 domain-containing protein</fullName>
    </submittedName>
</protein>
<dbReference type="EMBL" id="SZVO01000008">
    <property type="protein sequence ID" value="TKT90817.1"/>
    <property type="molecule type" value="Genomic_DNA"/>
</dbReference>
<proteinExistence type="predicted"/>
<gene>
    <name evidence="1" type="ORF">FDK13_17780</name>
</gene>
<organism evidence="1 2">
    <name type="scientific">Dyadobacter frigoris</name>
    <dbReference type="NCBI Taxonomy" id="2576211"/>
    <lineage>
        <taxon>Bacteria</taxon>
        <taxon>Pseudomonadati</taxon>
        <taxon>Bacteroidota</taxon>
        <taxon>Cytophagia</taxon>
        <taxon>Cytophagales</taxon>
        <taxon>Spirosomataceae</taxon>
        <taxon>Dyadobacter</taxon>
    </lineage>
</organism>
<reference evidence="1 2" key="1">
    <citation type="submission" date="2019-05" db="EMBL/GenBank/DDBJ databases">
        <title>Dyadobacter AR-3-8 sp. nov., isolated from arctic soil.</title>
        <authorList>
            <person name="Chaudhary D.K."/>
        </authorList>
    </citation>
    <scope>NUCLEOTIDE SEQUENCE [LARGE SCALE GENOMIC DNA]</scope>
    <source>
        <strain evidence="1 2">AR-3-8</strain>
    </source>
</reference>
<evidence type="ECO:0000313" key="1">
    <source>
        <dbReference type="EMBL" id="TKT90817.1"/>
    </source>
</evidence>
<comment type="caution">
    <text evidence="1">The sequence shown here is derived from an EMBL/GenBank/DDBJ whole genome shotgun (WGS) entry which is preliminary data.</text>
</comment>
<dbReference type="OrthoDB" id="6384861at2"/>
<evidence type="ECO:0000313" key="2">
    <source>
        <dbReference type="Proteomes" id="UP000304900"/>
    </source>
</evidence>
<name>A0A4U6D3P3_9BACT</name>
<sequence>MLPWRPILPMTGINIMIPNRKISIPIFLLTALIFIVEVSAQKLNRVISVEKSGKYFITIENQVMEIDPLLGGRITSLKIDGKDFLTDSTINDFNWGSTFWLSPQSAWNWPPSAEIDNKPYNISVRGNVIRMVSQKDPKTGLRVIKEISGNKKNSSFILKFIITNQSDKNQKVAPWEVTRVKSGGLSFFPIGKDKARGGLLSSTSIKNGIFYYQYQKEKLPVKGDRQIYADGSEGWLAQINDNVILIKKFPDIPLELTAPKEGEVELFASEVTAANPGYVEIEHQGPYLELKPGESSSWETTWFLRKLPFKLKPEIGNAGLIDYARKIVK</sequence>
<dbReference type="InterPro" id="IPR025488">
    <property type="entry name" value="DUF4380"/>
</dbReference>